<accession>A0A1H5WMF2</accession>
<keyword evidence="1" id="KW-0472">Membrane</keyword>
<feature type="transmembrane region" description="Helical" evidence="1">
    <location>
        <begin position="6"/>
        <end position="22"/>
    </location>
</feature>
<feature type="domain" description="Peptidase M56" evidence="2">
    <location>
        <begin position="141"/>
        <end position="251"/>
    </location>
</feature>
<dbReference type="OrthoDB" id="1522859at2"/>
<keyword evidence="4" id="KW-1185">Reference proteome</keyword>
<dbReference type="PANTHER" id="PTHR34978:SF3">
    <property type="entry name" value="SLR0241 PROTEIN"/>
    <property type="match status" value="1"/>
</dbReference>
<proteinExistence type="predicted"/>
<dbReference type="CDD" id="cd07341">
    <property type="entry name" value="M56_BlaR1_MecR1_like"/>
    <property type="match status" value="1"/>
</dbReference>
<dbReference type="Pfam" id="PF05569">
    <property type="entry name" value="Peptidase_M56"/>
    <property type="match status" value="1"/>
</dbReference>
<dbReference type="InterPro" id="IPR008756">
    <property type="entry name" value="Peptidase_M56"/>
</dbReference>
<dbReference type="PANTHER" id="PTHR34978">
    <property type="entry name" value="POSSIBLE SENSOR-TRANSDUCER PROTEIN BLAR"/>
    <property type="match status" value="1"/>
</dbReference>
<feature type="transmembrane region" description="Helical" evidence="1">
    <location>
        <begin position="176"/>
        <end position="195"/>
    </location>
</feature>
<feature type="transmembrane region" description="Helical" evidence="1">
    <location>
        <begin position="34"/>
        <end position="51"/>
    </location>
</feature>
<evidence type="ECO:0000313" key="4">
    <source>
        <dbReference type="Proteomes" id="UP000236738"/>
    </source>
</evidence>
<evidence type="ECO:0000256" key="1">
    <source>
        <dbReference type="SAM" id="Phobius"/>
    </source>
</evidence>
<name>A0A1H5WMF2_9FLAO</name>
<keyword evidence="1" id="KW-1133">Transmembrane helix</keyword>
<reference evidence="4" key="1">
    <citation type="submission" date="2016-10" db="EMBL/GenBank/DDBJ databases">
        <authorList>
            <person name="Varghese N."/>
            <person name="Submissions S."/>
        </authorList>
    </citation>
    <scope>NUCLEOTIDE SEQUENCE [LARGE SCALE GENOMIC DNA]</scope>
    <source>
        <strain evidence="4">DSM 21580</strain>
    </source>
</reference>
<sequence length="471" mass="54386">METYIFKIVLCSSLFILFYNLVLKNEKLLKFNRFYLIATLLISLAIPFLHYEIASVEVQKISGLQFGESENTIQNIAIKNSIFTFQNVIFTLYFLIIFFLLIKFLLNLWQINREISSNEKVKNGAFWLILKNEKTAPHSFWKYIFINKNDFQKGNINEKIILHETAHLEQKHSLDLLFIELFLIFFWFNPAFYLYKKAILTNHEYLADDLVLSKSGNVSEYQNLLLTQLISEKIFFSNSFNLINTKNRIKMMTKTLSKTAKLKSWMSIPLVAIAFFTFAEKIPAKEISIKSTREISLNKIDFINETKIHYLKREKDTIKKDTLKPMKQILEKKPEIAPPVPPVKIKTKDKIESPVAPPLPPIADKIDESAEFPGGINALRTQVANTFDISKMSGNEGLIKSTIYFKIDEKGVASNFRAEGTNEIFNAEAIRDLKFVNDGKIWKPAILDGKPVASVYKLPLTMKFEFAQQSK</sequence>
<evidence type="ECO:0000259" key="2">
    <source>
        <dbReference type="Pfam" id="PF05569"/>
    </source>
</evidence>
<keyword evidence="1" id="KW-0812">Transmembrane</keyword>
<evidence type="ECO:0000313" key="3">
    <source>
        <dbReference type="EMBL" id="SEG00440.1"/>
    </source>
</evidence>
<protein>
    <submittedName>
        <fullName evidence="3">BlaR1 peptidase M56</fullName>
    </submittedName>
</protein>
<feature type="transmembrane region" description="Helical" evidence="1">
    <location>
        <begin position="88"/>
        <end position="106"/>
    </location>
</feature>
<dbReference type="Proteomes" id="UP000236738">
    <property type="component" value="Unassembled WGS sequence"/>
</dbReference>
<dbReference type="InterPro" id="IPR052173">
    <property type="entry name" value="Beta-lactam_resp_regulator"/>
</dbReference>
<organism evidence="3 4">
    <name type="scientific">Halpernia humi</name>
    <dbReference type="NCBI Taxonomy" id="493375"/>
    <lineage>
        <taxon>Bacteria</taxon>
        <taxon>Pseudomonadati</taxon>
        <taxon>Bacteroidota</taxon>
        <taxon>Flavobacteriia</taxon>
        <taxon>Flavobacteriales</taxon>
        <taxon>Weeksellaceae</taxon>
        <taxon>Chryseobacterium group</taxon>
        <taxon>Halpernia</taxon>
    </lineage>
</organism>
<dbReference type="EMBL" id="FNUS01000002">
    <property type="protein sequence ID" value="SEG00440.1"/>
    <property type="molecule type" value="Genomic_DNA"/>
</dbReference>
<dbReference type="AlphaFoldDB" id="A0A1H5WMF2"/>
<gene>
    <name evidence="3" type="ORF">SAMN05421847_1257</name>
</gene>
<dbReference type="RefSeq" id="WP_103913245.1">
    <property type="nucleotide sequence ID" value="NZ_FNUS01000002.1"/>
</dbReference>